<sequence>MKNIALVMGSFHKALISEQLEEARETAKELGLNIVEEVWVPGSVEKPLAIKRLLIKDEVDGVVVLGIIEKGGTKHGFTMGQSLMHFVMQLQLDFMKPIGLGVLGPDIENDQMPPRVRPYARAAVEAVAKMF</sequence>
<dbReference type="Pfam" id="PF00885">
    <property type="entry name" value="DMRL_synthase"/>
    <property type="match status" value="1"/>
</dbReference>
<reference evidence="8" key="1">
    <citation type="submission" date="2017-09" db="EMBL/GenBank/DDBJ databases">
        <title>Depth-based differentiation of microbial function through sediment-hosted aquifers and enrichment of novel symbionts in the deep terrestrial subsurface.</title>
        <authorList>
            <person name="Probst A.J."/>
            <person name="Ladd B."/>
            <person name="Jarett J.K."/>
            <person name="Geller-Mcgrath D.E."/>
            <person name="Sieber C.M.K."/>
            <person name="Emerson J.B."/>
            <person name="Anantharaman K."/>
            <person name="Thomas B.C."/>
            <person name="Malmstrom R."/>
            <person name="Stieglmeier M."/>
            <person name="Klingl A."/>
            <person name="Woyke T."/>
            <person name="Ryan C.M."/>
            <person name="Banfield J.F."/>
        </authorList>
    </citation>
    <scope>NUCLEOTIDE SEQUENCE [LARGE SCALE GENOMIC DNA]</scope>
</reference>
<comment type="catalytic activity">
    <reaction evidence="6">
        <text>(2S)-2-hydroxy-3-oxobutyl phosphate + 5-amino-6-(D-ribitylamino)uracil = 6,7-dimethyl-8-(1-D-ribityl)lumazine + phosphate + 2 H2O + H(+)</text>
        <dbReference type="Rhea" id="RHEA:26152"/>
        <dbReference type="ChEBI" id="CHEBI:15377"/>
        <dbReference type="ChEBI" id="CHEBI:15378"/>
        <dbReference type="ChEBI" id="CHEBI:15934"/>
        <dbReference type="ChEBI" id="CHEBI:43474"/>
        <dbReference type="ChEBI" id="CHEBI:58201"/>
        <dbReference type="ChEBI" id="CHEBI:58830"/>
        <dbReference type="EC" id="2.5.1.78"/>
    </reaction>
</comment>
<dbReference type="UniPathway" id="UPA00275">
    <property type="reaction ID" value="UER00404"/>
</dbReference>
<proteinExistence type="inferred from homology"/>
<dbReference type="EC" id="2.5.1.78" evidence="3"/>
<dbReference type="GO" id="GO:0009231">
    <property type="term" value="P:riboflavin biosynthetic process"/>
    <property type="evidence" value="ECO:0007669"/>
    <property type="project" value="UniProtKB-UniPathway"/>
</dbReference>
<dbReference type="Proteomes" id="UP000231263">
    <property type="component" value="Unassembled WGS sequence"/>
</dbReference>
<gene>
    <name evidence="7" type="ORF">CO173_00120</name>
</gene>
<dbReference type="Gene3D" id="3.40.50.960">
    <property type="entry name" value="Lumazine/riboflavin synthase"/>
    <property type="match status" value="1"/>
</dbReference>
<dbReference type="InterPro" id="IPR036467">
    <property type="entry name" value="LS/RS_sf"/>
</dbReference>
<evidence type="ECO:0000256" key="1">
    <source>
        <dbReference type="ARBA" id="ARBA00004917"/>
    </source>
</evidence>
<evidence type="ECO:0000313" key="7">
    <source>
        <dbReference type="EMBL" id="PJA47133.1"/>
    </source>
</evidence>
<protein>
    <recommendedName>
        <fullName evidence="3">6,7-dimethyl-8-ribityllumazine synthase</fullName>
        <ecNumber evidence="3">2.5.1.78</ecNumber>
    </recommendedName>
</protein>
<evidence type="ECO:0000256" key="5">
    <source>
        <dbReference type="ARBA" id="ARBA00022679"/>
    </source>
</evidence>
<keyword evidence="5" id="KW-0808">Transferase</keyword>
<evidence type="ECO:0000256" key="2">
    <source>
        <dbReference type="ARBA" id="ARBA00007424"/>
    </source>
</evidence>
<evidence type="ECO:0000313" key="8">
    <source>
        <dbReference type="Proteomes" id="UP000231263"/>
    </source>
</evidence>
<evidence type="ECO:0000256" key="4">
    <source>
        <dbReference type="ARBA" id="ARBA00022619"/>
    </source>
</evidence>
<keyword evidence="4" id="KW-0686">Riboflavin biosynthesis</keyword>
<dbReference type="InterPro" id="IPR002180">
    <property type="entry name" value="LS/RS"/>
</dbReference>
<dbReference type="EMBL" id="PFWT01000001">
    <property type="protein sequence ID" value="PJA47133.1"/>
    <property type="molecule type" value="Genomic_DNA"/>
</dbReference>
<dbReference type="InterPro" id="IPR034964">
    <property type="entry name" value="LS"/>
</dbReference>
<organism evidence="7 8">
    <name type="scientific">Candidatus Uhrbacteria bacterium CG_4_9_14_3_um_filter_41_35</name>
    <dbReference type="NCBI Taxonomy" id="1975034"/>
    <lineage>
        <taxon>Bacteria</taxon>
        <taxon>Candidatus Uhriibacteriota</taxon>
    </lineage>
</organism>
<dbReference type="SUPFAM" id="SSF52121">
    <property type="entry name" value="Lumazine synthase"/>
    <property type="match status" value="1"/>
</dbReference>
<accession>A0A2M7XGZ2</accession>
<comment type="similarity">
    <text evidence="2">Belongs to the DMRL synthase family.</text>
</comment>
<dbReference type="PANTHER" id="PTHR21058">
    <property type="entry name" value="6,7-DIMETHYL-8-RIBITYLLUMAZINE SYNTHASE DMRL SYNTHASE LUMAZINE SYNTHASE"/>
    <property type="match status" value="1"/>
</dbReference>
<name>A0A2M7XGZ2_9BACT</name>
<comment type="caution">
    <text evidence="7">The sequence shown here is derived from an EMBL/GenBank/DDBJ whole genome shotgun (WGS) entry which is preliminary data.</text>
</comment>
<dbReference type="PANTHER" id="PTHR21058:SF0">
    <property type="entry name" value="6,7-DIMETHYL-8-RIBITYLLUMAZINE SYNTHASE"/>
    <property type="match status" value="1"/>
</dbReference>
<evidence type="ECO:0000256" key="6">
    <source>
        <dbReference type="ARBA" id="ARBA00048785"/>
    </source>
</evidence>
<dbReference type="GO" id="GO:0009349">
    <property type="term" value="C:riboflavin synthase complex"/>
    <property type="evidence" value="ECO:0007669"/>
    <property type="project" value="InterPro"/>
</dbReference>
<comment type="pathway">
    <text evidence="1">Cofactor biosynthesis; riboflavin biosynthesis; riboflavin from 2-hydroxy-3-oxobutyl phosphate and 5-amino-6-(D-ribitylamino)uracil: step 1/2.</text>
</comment>
<evidence type="ECO:0000256" key="3">
    <source>
        <dbReference type="ARBA" id="ARBA00012664"/>
    </source>
</evidence>
<dbReference type="AlphaFoldDB" id="A0A2M7XGZ2"/>
<dbReference type="GO" id="GO:0000906">
    <property type="term" value="F:6,7-dimethyl-8-ribityllumazine synthase activity"/>
    <property type="evidence" value="ECO:0007669"/>
    <property type="project" value="UniProtKB-EC"/>
</dbReference>